<dbReference type="AlphaFoldDB" id="A0A3R6VDN0"/>
<sequence length="188" mass="21587">MPYTPAWYSPAIAVCPLHISTTAILALATTPRSTSLAAPLLLPLAISQFAIHNEARMSTKEYFKTWYVKNKEKVIARVKVYNAMHREAQNARMQQWREKNRAKIAAYREINREQRRQYKRDHYRRTKEKRLREAAAKHASAVDAVGTCPRMQLSFLLHPIPPATSSQPFEIATMLTAPATDYDVYVEV</sequence>
<name>A0A3R6VDN0_9STRA</name>
<evidence type="ECO:0000313" key="1">
    <source>
        <dbReference type="EMBL" id="RHY17137.1"/>
    </source>
</evidence>
<evidence type="ECO:0000313" key="2">
    <source>
        <dbReference type="Proteomes" id="UP000285060"/>
    </source>
</evidence>
<organism evidence="1 2">
    <name type="scientific">Aphanomyces invadans</name>
    <dbReference type="NCBI Taxonomy" id="157072"/>
    <lineage>
        <taxon>Eukaryota</taxon>
        <taxon>Sar</taxon>
        <taxon>Stramenopiles</taxon>
        <taxon>Oomycota</taxon>
        <taxon>Saprolegniomycetes</taxon>
        <taxon>Saprolegniales</taxon>
        <taxon>Verrucalvaceae</taxon>
        <taxon>Aphanomyces</taxon>
    </lineage>
</organism>
<dbReference type="VEuPathDB" id="FungiDB:H310_12667"/>
<reference evidence="1 2" key="1">
    <citation type="submission" date="2018-08" db="EMBL/GenBank/DDBJ databases">
        <title>Aphanomyces genome sequencing and annotation.</title>
        <authorList>
            <person name="Minardi D."/>
            <person name="Oidtmann B."/>
            <person name="Van Der Giezen M."/>
            <person name="Studholme D.J."/>
        </authorList>
    </citation>
    <scope>NUCLEOTIDE SEQUENCE [LARGE SCALE GENOMIC DNA]</scope>
    <source>
        <strain evidence="1 2">NJM0002</strain>
    </source>
</reference>
<keyword evidence="2" id="KW-1185">Reference proteome</keyword>
<accession>A0A3R6VDN0</accession>
<protein>
    <submittedName>
        <fullName evidence="1">Uncharacterized protein</fullName>
    </submittedName>
</protein>
<dbReference type="EMBL" id="QUSY01003547">
    <property type="protein sequence ID" value="RHY17137.1"/>
    <property type="molecule type" value="Genomic_DNA"/>
</dbReference>
<gene>
    <name evidence="1" type="ORF">DYB32_010567</name>
</gene>
<dbReference type="Proteomes" id="UP000285060">
    <property type="component" value="Unassembled WGS sequence"/>
</dbReference>
<comment type="caution">
    <text evidence="1">The sequence shown here is derived from an EMBL/GenBank/DDBJ whole genome shotgun (WGS) entry which is preliminary data.</text>
</comment>
<proteinExistence type="predicted"/>